<feature type="binding site" evidence="2">
    <location>
        <position position="212"/>
    </location>
    <ligand>
        <name>Zn(2+)</name>
        <dbReference type="ChEBI" id="CHEBI:29105"/>
    </ligand>
</feature>
<comment type="pathway">
    <text evidence="1 2">Cell wall biogenesis; peptidoglycan biosynthesis.</text>
</comment>
<dbReference type="GO" id="GO:0005524">
    <property type="term" value="F:ATP binding"/>
    <property type="evidence" value="ECO:0007669"/>
    <property type="project" value="UniProtKB-UniRule"/>
</dbReference>
<dbReference type="GO" id="GO:0071555">
    <property type="term" value="P:cell wall organization"/>
    <property type="evidence" value="ECO:0007669"/>
    <property type="project" value="UniProtKB-KW"/>
</dbReference>
<evidence type="ECO:0000313" key="6">
    <source>
        <dbReference type="Proteomes" id="UP000295711"/>
    </source>
</evidence>
<feature type="binding site" evidence="2">
    <location>
        <position position="234"/>
    </location>
    <ligand>
        <name>Zn(2+)</name>
        <dbReference type="ChEBI" id="CHEBI:29105"/>
    </ligand>
</feature>
<dbReference type="InterPro" id="IPR036565">
    <property type="entry name" value="Mur-like_cat_sf"/>
</dbReference>
<dbReference type="InterPro" id="IPR043703">
    <property type="entry name" value="Lipid_II_synth_MurT"/>
</dbReference>
<keyword evidence="2" id="KW-0067">ATP-binding</keyword>
<protein>
    <recommendedName>
        <fullName evidence="2">Lipid II isoglutaminyl synthase (glutamine-hydrolyzing) subunit MurT</fullName>
        <ecNumber evidence="2">6.3.5.13</ecNumber>
    </recommendedName>
</protein>
<keyword evidence="2" id="KW-0479">Metal-binding</keyword>
<comment type="similarity">
    <text evidence="2">Belongs to the MurCDEF family. MurT subfamily.</text>
</comment>
<dbReference type="AlphaFoldDB" id="A0A4R2L7G9"/>
<dbReference type="EC" id="6.3.5.13" evidence="2"/>
<feature type="domain" description="Mur ligase central" evidence="3">
    <location>
        <begin position="57"/>
        <end position="142"/>
    </location>
</feature>
<dbReference type="PANTHER" id="PTHR23135:SF7">
    <property type="entry name" value="LIPID II ISOGLUTAMINYL SYNTHASE (GLUTAMINE-HYDROLYZING) SUBUNIT MURT"/>
    <property type="match status" value="1"/>
</dbReference>
<comment type="function">
    <text evidence="2">The lipid II isoglutaminyl synthase complex catalyzes the formation of alpha-D-isoglutamine in the cell wall lipid II stem peptide. The MurT subunit catalyzes the ATP-dependent amidation of D-glutamate residue of lipid II, converting it to an isoglutamine residue.</text>
</comment>
<evidence type="ECO:0000313" key="5">
    <source>
        <dbReference type="EMBL" id="TCO82565.1"/>
    </source>
</evidence>
<comment type="catalytic activity">
    <reaction evidence="2">
        <text>beta-D-GlcNAc-(1-&gt;4)-Mur2Ac(oyl-L-Ala-gamma-D-Glu-L-Lys-D-Ala-D-Ala)-di-trans,octa-cis-undecaprenyl diphosphate + ATP = beta-D-GlcNAc-(1-&gt;4)-Mur2Ac(oyl-L-Ala-gamma-D-O-P-Glu-L-Lys-D-Ala-D-Ala)-di-trans,octa-cis-undecaprenyl diphosphate + ADP</text>
        <dbReference type="Rhea" id="RHEA:59488"/>
        <dbReference type="ChEBI" id="CHEBI:30616"/>
        <dbReference type="ChEBI" id="CHEBI:60033"/>
        <dbReference type="ChEBI" id="CHEBI:143132"/>
        <dbReference type="ChEBI" id="CHEBI:456216"/>
    </reaction>
</comment>
<dbReference type="Pfam" id="PF08353">
    <property type="entry name" value="MurT_C"/>
    <property type="match status" value="1"/>
</dbReference>
<dbReference type="SUPFAM" id="SSF53623">
    <property type="entry name" value="MurD-like peptide ligases, catalytic domain"/>
    <property type="match status" value="1"/>
</dbReference>
<dbReference type="InterPro" id="IPR013221">
    <property type="entry name" value="Mur_ligase_cen"/>
</dbReference>
<sequence>MKKNTVRFYVTITIVKIATKILKLLGRNATHLPGWMANKLCPDFLGHLEKPERLVYITGTNGKTTVSNLTAEVLKDNGYDYINNASGSNVSEGVVSALLSKSSFFGKSRCKLAVLEVDERYSPLIYPYMPPDYLLCTNLFRDSYKRNAHTEFISGVLNSQIPKHTKLILNGEDLISNHLAMENERRYFGINCPDGHSSSDNIIKDIVACPNCGALLKYDYIRYNHIGRAHCPNCDFGSPELDYSVEKIDYENQRCLIKMPGGTCEFKLIGSNVTDIYNMLAAIALLSELGLEVSQIQKSFEIIKVVESRYYSENVHGKELVISLAKGQNPIACSRICDFIRHETGTKAVVCMMDDCYDAKESSENIAWIFDIDFEFLNDASVKQIVLTGVRNADYHLRLLMAGIPEEKIVLCDKEEDAASYVDYAAVDKIYILHDIYSVQYENAKKVYQDLKNRLEERGEEA</sequence>
<feature type="binding site" evidence="2">
    <location>
        <position position="209"/>
    </location>
    <ligand>
        <name>Zn(2+)</name>
        <dbReference type="ChEBI" id="CHEBI:29105"/>
    </ligand>
</feature>
<keyword evidence="2" id="KW-0862">Zinc</keyword>
<dbReference type="GO" id="GO:0009252">
    <property type="term" value="P:peptidoglycan biosynthetic process"/>
    <property type="evidence" value="ECO:0007669"/>
    <property type="project" value="UniProtKB-UniRule"/>
</dbReference>
<feature type="domain" description="Lipid II isoglutaminyl synthase (glutamine-hydrolyzing) subunit MurT C-terminal" evidence="4">
    <location>
        <begin position="328"/>
        <end position="434"/>
    </location>
</feature>
<keyword evidence="2" id="KW-0961">Cell wall biogenesis/degradation</keyword>
<dbReference type="GO" id="GO:0008270">
    <property type="term" value="F:zinc ion binding"/>
    <property type="evidence" value="ECO:0007669"/>
    <property type="project" value="UniProtKB-UniRule"/>
</dbReference>
<dbReference type="UniPathway" id="UPA00219"/>
<keyword evidence="2" id="KW-0573">Peptidoglycan synthesis</keyword>
<comment type="caution">
    <text evidence="2">Lacks conserved residue(s) required for the propagation of feature annotation.</text>
</comment>
<accession>A0A4R2L7G9</accession>
<organism evidence="5 6">
    <name type="scientific">Frisingicoccus caecimuris</name>
    <dbReference type="NCBI Taxonomy" id="1796636"/>
    <lineage>
        <taxon>Bacteria</taxon>
        <taxon>Bacillati</taxon>
        <taxon>Bacillota</taxon>
        <taxon>Clostridia</taxon>
        <taxon>Lachnospirales</taxon>
        <taxon>Lachnospiraceae</taxon>
        <taxon>Frisingicoccus</taxon>
    </lineage>
</organism>
<dbReference type="GO" id="GO:0140282">
    <property type="term" value="F:carbon-nitrogen ligase activity on lipid II"/>
    <property type="evidence" value="ECO:0007669"/>
    <property type="project" value="UniProtKB-UniRule"/>
</dbReference>
<dbReference type="EMBL" id="SLXA01000016">
    <property type="protein sequence ID" value="TCO82565.1"/>
    <property type="molecule type" value="Genomic_DNA"/>
</dbReference>
<evidence type="ECO:0000256" key="1">
    <source>
        <dbReference type="ARBA" id="ARBA00004752"/>
    </source>
</evidence>
<evidence type="ECO:0000259" key="4">
    <source>
        <dbReference type="Pfam" id="PF08353"/>
    </source>
</evidence>
<gene>
    <name evidence="2" type="primary">murT</name>
    <name evidence="5" type="ORF">EV212_11632</name>
</gene>
<dbReference type="Gene3D" id="3.40.1190.10">
    <property type="entry name" value="Mur-like, catalytic domain"/>
    <property type="match status" value="1"/>
</dbReference>
<comment type="caution">
    <text evidence="5">The sequence shown here is derived from an EMBL/GenBank/DDBJ whole genome shotgun (WGS) entry which is preliminary data.</text>
</comment>
<comment type="catalytic activity">
    <reaction evidence="2">
        <text>beta-D-GlcNAc-(1-&gt;4)-Mur2Ac(oyl-L-Ala-gamma-D-O-P-Glu-L-Lys-D-Ala-D-Ala)-di-trans,octa-cis-undecaprenyl diphosphate + NH4(+) = beta-D-GlcNAc-(1-&gt;4)-Mur2Ac(oyl-L-Ala-D-isoglutaminyl-L-Lys-D-Ala-D-Ala)-di-trans,octa-cis-undecaprenyl diphosphate + phosphate + H(+)</text>
        <dbReference type="Rhea" id="RHEA:57932"/>
        <dbReference type="ChEBI" id="CHEBI:15378"/>
        <dbReference type="ChEBI" id="CHEBI:28938"/>
        <dbReference type="ChEBI" id="CHEBI:43474"/>
        <dbReference type="ChEBI" id="CHEBI:62233"/>
        <dbReference type="ChEBI" id="CHEBI:143132"/>
    </reaction>
</comment>
<proteinExistence type="inferred from homology"/>
<feature type="binding site" evidence="2">
    <location>
        <position position="231"/>
    </location>
    <ligand>
        <name>Zn(2+)</name>
        <dbReference type="ChEBI" id="CHEBI:29105"/>
    </ligand>
</feature>
<comment type="catalytic activity">
    <reaction evidence="2">
        <text>beta-D-GlcNAc-(1-&gt;4)-Mur2Ac(oyl-L-Ala-gamma-D-Glu-L-Lys-D-Ala-D-Ala)-di-trans,octa-cis-undecaprenyl diphosphate + L-glutamine + ATP + H2O = beta-D-GlcNAc-(1-&gt;4)-Mur2Ac(oyl-L-Ala-D-isoglutaminyl-L-Lys-D-Ala-D-Ala)-di-trans,octa-cis-undecaprenyl diphosphate + L-glutamate + ADP + phosphate + H(+)</text>
        <dbReference type="Rhea" id="RHEA:57928"/>
        <dbReference type="ChEBI" id="CHEBI:15377"/>
        <dbReference type="ChEBI" id="CHEBI:15378"/>
        <dbReference type="ChEBI" id="CHEBI:29985"/>
        <dbReference type="ChEBI" id="CHEBI:30616"/>
        <dbReference type="ChEBI" id="CHEBI:43474"/>
        <dbReference type="ChEBI" id="CHEBI:58359"/>
        <dbReference type="ChEBI" id="CHEBI:60033"/>
        <dbReference type="ChEBI" id="CHEBI:62233"/>
        <dbReference type="ChEBI" id="CHEBI:456216"/>
        <dbReference type="EC" id="6.3.5.13"/>
    </reaction>
</comment>
<comment type="subunit">
    <text evidence="2">Forms a heterodimer with GatD.</text>
</comment>
<reference evidence="5 6" key="1">
    <citation type="submission" date="2019-03" db="EMBL/GenBank/DDBJ databases">
        <title>Genomic Encyclopedia of Type Strains, Phase IV (KMG-IV): sequencing the most valuable type-strain genomes for metagenomic binning, comparative biology and taxonomic classification.</title>
        <authorList>
            <person name="Goeker M."/>
        </authorList>
    </citation>
    <scope>NUCLEOTIDE SEQUENCE [LARGE SCALE GENOMIC DNA]</scope>
    <source>
        <strain evidence="5 6">DSM 28559</strain>
    </source>
</reference>
<dbReference type="InterPro" id="IPR013564">
    <property type="entry name" value="MurT_C"/>
</dbReference>
<name>A0A4R2L7G9_9FIRM</name>
<dbReference type="RefSeq" id="WP_132093799.1">
    <property type="nucleotide sequence ID" value="NZ_JANKAQ010000016.1"/>
</dbReference>
<evidence type="ECO:0000256" key="2">
    <source>
        <dbReference type="HAMAP-Rule" id="MF_02214"/>
    </source>
</evidence>
<dbReference type="HAMAP" id="MF_02214">
    <property type="entry name" value="Lipid_II_synth_MurT"/>
    <property type="match status" value="1"/>
</dbReference>
<keyword evidence="2" id="KW-0133">Cell shape</keyword>
<evidence type="ECO:0000259" key="3">
    <source>
        <dbReference type="Pfam" id="PF08245"/>
    </source>
</evidence>
<dbReference type="GO" id="GO:0016881">
    <property type="term" value="F:acid-amino acid ligase activity"/>
    <property type="evidence" value="ECO:0007669"/>
    <property type="project" value="InterPro"/>
</dbReference>
<keyword evidence="2" id="KW-0436">Ligase</keyword>
<dbReference type="GO" id="GO:0008360">
    <property type="term" value="P:regulation of cell shape"/>
    <property type="evidence" value="ECO:0007669"/>
    <property type="project" value="UniProtKB-KW"/>
</dbReference>
<dbReference type="PANTHER" id="PTHR23135">
    <property type="entry name" value="MUR LIGASE FAMILY MEMBER"/>
    <property type="match status" value="1"/>
</dbReference>
<dbReference type="Pfam" id="PF08245">
    <property type="entry name" value="Mur_ligase_M"/>
    <property type="match status" value="1"/>
</dbReference>
<dbReference type="Proteomes" id="UP000295711">
    <property type="component" value="Unassembled WGS sequence"/>
</dbReference>
<dbReference type="OrthoDB" id="9803907at2"/>
<keyword evidence="6" id="KW-1185">Reference proteome</keyword>
<keyword evidence="2" id="KW-0547">Nucleotide-binding</keyword>